<name>A0A2P2NAG2_RHIMU</name>
<sequence>MYAMYNLFIWFPRF</sequence>
<dbReference type="EMBL" id="GGEC01058906">
    <property type="protein sequence ID" value="MBX39390.1"/>
    <property type="molecule type" value="Transcribed_RNA"/>
</dbReference>
<reference evidence="1" key="1">
    <citation type="submission" date="2018-02" db="EMBL/GenBank/DDBJ databases">
        <title>Rhizophora mucronata_Transcriptome.</title>
        <authorList>
            <person name="Meera S.P."/>
            <person name="Sreeshan A."/>
            <person name="Augustine A."/>
        </authorList>
    </citation>
    <scope>NUCLEOTIDE SEQUENCE</scope>
    <source>
        <tissue evidence="1">Leaf</tissue>
    </source>
</reference>
<organism evidence="1">
    <name type="scientific">Rhizophora mucronata</name>
    <name type="common">Asiatic mangrove</name>
    <dbReference type="NCBI Taxonomy" id="61149"/>
    <lineage>
        <taxon>Eukaryota</taxon>
        <taxon>Viridiplantae</taxon>
        <taxon>Streptophyta</taxon>
        <taxon>Embryophyta</taxon>
        <taxon>Tracheophyta</taxon>
        <taxon>Spermatophyta</taxon>
        <taxon>Magnoliopsida</taxon>
        <taxon>eudicotyledons</taxon>
        <taxon>Gunneridae</taxon>
        <taxon>Pentapetalae</taxon>
        <taxon>rosids</taxon>
        <taxon>fabids</taxon>
        <taxon>Malpighiales</taxon>
        <taxon>Rhizophoraceae</taxon>
        <taxon>Rhizophora</taxon>
    </lineage>
</organism>
<proteinExistence type="predicted"/>
<protein>
    <submittedName>
        <fullName evidence="1">Uncharacterized protein</fullName>
    </submittedName>
</protein>
<accession>A0A2P2NAG2</accession>
<evidence type="ECO:0000313" key="1">
    <source>
        <dbReference type="EMBL" id="MBX39390.1"/>
    </source>
</evidence>